<feature type="compositionally biased region" description="Basic and acidic residues" evidence="2">
    <location>
        <begin position="49"/>
        <end position="59"/>
    </location>
</feature>
<keyword evidence="1" id="KW-0175">Coiled coil</keyword>
<dbReference type="Proteomes" id="UP000799767">
    <property type="component" value="Unassembled WGS sequence"/>
</dbReference>
<evidence type="ECO:0000313" key="3">
    <source>
        <dbReference type="EMBL" id="KAF2479195.1"/>
    </source>
</evidence>
<protein>
    <submittedName>
        <fullName evidence="3">Uncharacterized protein</fullName>
    </submittedName>
</protein>
<reference evidence="3" key="1">
    <citation type="journal article" date="2020" name="Stud. Mycol.">
        <title>101 Dothideomycetes genomes: a test case for predicting lifestyles and emergence of pathogens.</title>
        <authorList>
            <person name="Haridas S."/>
            <person name="Albert R."/>
            <person name="Binder M."/>
            <person name="Bloem J."/>
            <person name="Labutti K."/>
            <person name="Salamov A."/>
            <person name="Andreopoulos B."/>
            <person name="Baker S."/>
            <person name="Barry K."/>
            <person name="Bills G."/>
            <person name="Bluhm B."/>
            <person name="Cannon C."/>
            <person name="Castanera R."/>
            <person name="Culley D."/>
            <person name="Daum C."/>
            <person name="Ezra D."/>
            <person name="Gonzalez J."/>
            <person name="Henrissat B."/>
            <person name="Kuo A."/>
            <person name="Liang C."/>
            <person name="Lipzen A."/>
            <person name="Lutzoni F."/>
            <person name="Magnuson J."/>
            <person name="Mondo S."/>
            <person name="Nolan M."/>
            <person name="Ohm R."/>
            <person name="Pangilinan J."/>
            <person name="Park H.-J."/>
            <person name="Ramirez L."/>
            <person name="Alfaro M."/>
            <person name="Sun H."/>
            <person name="Tritt A."/>
            <person name="Yoshinaga Y."/>
            <person name="Zwiers L.-H."/>
            <person name="Turgeon B."/>
            <person name="Goodwin S."/>
            <person name="Spatafora J."/>
            <person name="Crous P."/>
            <person name="Grigoriev I."/>
        </authorList>
    </citation>
    <scope>NUCLEOTIDE SEQUENCE</scope>
    <source>
        <strain evidence="3">CBS 113389</strain>
    </source>
</reference>
<organism evidence="3 4">
    <name type="scientific">Neohortaea acidophila</name>
    <dbReference type="NCBI Taxonomy" id="245834"/>
    <lineage>
        <taxon>Eukaryota</taxon>
        <taxon>Fungi</taxon>
        <taxon>Dikarya</taxon>
        <taxon>Ascomycota</taxon>
        <taxon>Pezizomycotina</taxon>
        <taxon>Dothideomycetes</taxon>
        <taxon>Dothideomycetidae</taxon>
        <taxon>Mycosphaerellales</taxon>
        <taxon>Teratosphaeriaceae</taxon>
        <taxon>Neohortaea</taxon>
    </lineage>
</organism>
<dbReference type="AlphaFoldDB" id="A0A6A6PH00"/>
<dbReference type="GeneID" id="54478770"/>
<feature type="region of interest" description="Disordered" evidence="2">
    <location>
        <begin position="325"/>
        <end position="368"/>
    </location>
</feature>
<feature type="compositionally biased region" description="Basic and acidic residues" evidence="2">
    <location>
        <begin position="66"/>
        <end position="83"/>
    </location>
</feature>
<proteinExistence type="predicted"/>
<name>A0A6A6PH00_9PEZI</name>
<evidence type="ECO:0000256" key="2">
    <source>
        <dbReference type="SAM" id="MobiDB-lite"/>
    </source>
</evidence>
<feature type="coiled-coil region" evidence="1">
    <location>
        <begin position="415"/>
        <end position="456"/>
    </location>
</feature>
<gene>
    <name evidence="3" type="ORF">BDY17DRAFT_327976</name>
</gene>
<feature type="region of interest" description="Disordered" evidence="2">
    <location>
        <begin position="1"/>
        <end position="91"/>
    </location>
</feature>
<dbReference type="RefSeq" id="XP_033585765.1">
    <property type="nucleotide sequence ID" value="XM_033737768.1"/>
</dbReference>
<keyword evidence="4" id="KW-1185">Reference proteome</keyword>
<evidence type="ECO:0000256" key="1">
    <source>
        <dbReference type="SAM" id="Coils"/>
    </source>
</evidence>
<accession>A0A6A6PH00</accession>
<evidence type="ECO:0000313" key="4">
    <source>
        <dbReference type="Proteomes" id="UP000799767"/>
    </source>
</evidence>
<dbReference type="OrthoDB" id="3650389at2759"/>
<sequence>MQEDLQNEPPGPAGHSPIPRSPITEHGHQLPASADDQDEENAIVLDPANSERRYHRDLCKNGVQREVWRPGDGDGAKAADYFDKPGPVPPLEQRWRFYQSKTGNGPIKQGANEPPKFVILDDRAVHDLIESDLPRAHLSKWWPHDFANQGKIRVKRPHRGRGAIGDPDAEGDDKYYFEKHGTKDEKYYFTGEPGYRPIVYISSEPEPPAPSEQDIQQQLEARKRKVQGHNQYTPLDQLVKYGALGLGHSPRPTKRINAFLRRDPSPQRPFDKARLFGQAPQHAAVQLPKPRVQRRDFHNRHHIPSDEDEEDGMWVLPDDPVARKKRKRDMEYQMVDPTAPEDDLISSSRNTSVERLESTGADTSQHLRHKVRAQRPDFFAQLLATQIEDSVARDSPLDGAIQNALPLKADSGSYAVQLEAELEGAKKRIAEQDAQIAELKRLRDQAEDKITALEEEILMWTGGFTEMTTGHEHTEAHLADGEKYDEW</sequence>
<dbReference type="EMBL" id="MU001642">
    <property type="protein sequence ID" value="KAF2479195.1"/>
    <property type="molecule type" value="Genomic_DNA"/>
</dbReference>